<keyword evidence="4" id="KW-1185">Reference proteome</keyword>
<name>A0A518RJJ7_9SPHN</name>
<dbReference type="KEGG" id="ssua:FPZ54_17375"/>
<dbReference type="OrthoDB" id="7205329at2"/>
<feature type="region of interest" description="Disordered" evidence="1">
    <location>
        <begin position="21"/>
        <end position="66"/>
    </location>
</feature>
<evidence type="ECO:0000313" key="3">
    <source>
        <dbReference type="EMBL" id="QDX27601.1"/>
    </source>
</evidence>
<feature type="signal peptide" evidence="2">
    <location>
        <begin position="1"/>
        <end position="19"/>
    </location>
</feature>
<dbReference type="EMBL" id="CP042239">
    <property type="protein sequence ID" value="QDX27601.1"/>
    <property type="molecule type" value="Genomic_DNA"/>
</dbReference>
<dbReference type="Pfam" id="PF11776">
    <property type="entry name" value="RcnB"/>
    <property type="match status" value="1"/>
</dbReference>
<organism evidence="3 4">
    <name type="scientific">Sphingomonas suaedae</name>
    <dbReference type="NCBI Taxonomy" id="2599297"/>
    <lineage>
        <taxon>Bacteria</taxon>
        <taxon>Pseudomonadati</taxon>
        <taxon>Pseudomonadota</taxon>
        <taxon>Alphaproteobacteria</taxon>
        <taxon>Sphingomonadales</taxon>
        <taxon>Sphingomonadaceae</taxon>
        <taxon>Sphingomonas</taxon>
    </lineage>
</organism>
<dbReference type="RefSeq" id="WP_145849076.1">
    <property type="nucleotide sequence ID" value="NZ_CP042239.1"/>
</dbReference>
<sequence length="176" mass="21734">MRKLIAAALIATVAMPVMAPAAASAQSRGEIRRDRQDLREERRELRDARRNGSQREVRRERRDVREARRDVRESRRDYREDRNRRWGNDDWRRYRSTNRRIYARGNWRAPFRYYGFRAGVRIAPTYYGSRYYISDPWRYRLPPAGRYQRWVRHYDDVLLVDTRRGYVVRVIRNFFW</sequence>
<evidence type="ECO:0000313" key="4">
    <source>
        <dbReference type="Proteomes" id="UP000318055"/>
    </source>
</evidence>
<evidence type="ECO:0000256" key="1">
    <source>
        <dbReference type="SAM" id="MobiDB-lite"/>
    </source>
</evidence>
<feature type="chain" id="PRO_5022124090" evidence="2">
    <location>
        <begin position="20"/>
        <end position="176"/>
    </location>
</feature>
<dbReference type="Proteomes" id="UP000318055">
    <property type="component" value="Chromosome"/>
</dbReference>
<dbReference type="AlphaFoldDB" id="A0A518RJJ7"/>
<accession>A0A518RJJ7</accession>
<protein>
    <submittedName>
        <fullName evidence="3">RcnB family protein</fullName>
    </submittedName>
</protein>
<feature type="compositionally biased region" description="Basic and acidic residues" evidence="1">
    <location>
        <begin position="29"/>
        <end position="66"/>
    </location>
</feature>
<dbReference type="InterPro" id="IPR024572">
    <property type="entry name" value="RcnB"/>
</dbReference>
<dbReference type="Gene3D" id="3.10.450.160">
    <property type="entry name" value="inner membrane protein cigr"/>
    <property type="match status" value="1"/>
</dbReference>
<gene>
    <name evidence="3" type="ORF">FPZ54_17375</name>
</gene>
<reference evidence="3 4" key="1">
    <citation type="submission" date="2019-07" db="EMBL/GenBank/DDBJ databases">
        <title>Sphingomonas alkalisoli sp. nov., isolated from rhizosphere soil of Suaedae salsa.</title>
        <authorList>
            <person name="Zhang H."/>
            <person name="Xu L."/>
            <person name="Zhang J.-X."/>
            <person name="Sun J.-Q."/>
        </authorList>
    </citation>
    <scope>NUCLEOTIDE SEQUENCE [LARGE SCALE GENOMIC DNA]</scope>
    <source>
        <strain evidence="3 4">XS-10</strain>
    </source>
</reference>
<proteinExistence type="predicted"/>
<keyword evidence="2" id="KW-0732">Signal</keyword>
<evidence type="ECO:0000256" key="2">
    <source>
        <dbReference type="SAM" id="SignalP"/>
    </source>
</evidence>